<dbReference type="GeneID" id="77953327"/>
<keyword evidence="1" id="KW-0812">Transmembrane</keyword>
<dbReference type="KEGG" id="vg:77953327"/>
<keyword evidence="1" id="KW-1133">Transmembrane helix</keyword>
<feature type="transmembrane region" description="Helical" evidence="1">
    <location>
        <begin position="43"/>
        <end position="64"/>
    </location>
</feature>
<name>A0AAE8BEJ4_9CAUD</name>
<evidence type="ECO:0000256" key="1">
    <source>
        <dbReference type="SAM" id="Phobius"/>
    </source>
</evidence>
<dbReference type="RefSeq" id="YP_010676962.1">
    <property type="nucleotide sequence ID" value="NC_071015.1"/>
</dbReference>
<evidence type="ECO:0000313" key="2">
    <source>
        <dbReference type="EMBL" id="QYN80150.1"/>
    </source>
</evidence>
<protein>
    <submittedName>
        <fullName evidence="2">Uncharacterized protein</fullName>
    </submittedName>
</protein>
<dbReference type="EMBL" id="MZ348422">
    <property type="protein sequence ID" value="QYN80150.1"/>
    <property type="molecule type" value="Genomic_DNA"/>
</dbReference>
<dbReference type="Proteomes" id="UP000828443">
    <property type="component" value="Segment"/>
</dbReference>
<proteinExistence type="predicted"/>
<accession>A0AAE8BEJ4</accession>
<reference evidence="2" key="1">
    <citation type="journal article" date="2021" name="Viruses">
        <title>Novel Viruses That Lyse Plant and Human Strains of Kosakonia cowanii.</title>
        <authorList>
            <person name="Petrzik K."/>
            <person name="Brazdova S."/>
            <person name="Krawczyk K."/>
        </authorList>
    </citation>
    <scope>NUCLEOTIDE SEQUENCE</scope>
</reference>
<sequence length="67" mass="7311">MNQYQTFLLLAIIAGVSWAVFTKCWNGLNVVQQDKLKKLGDVALGYTLSGLFGGVVLFMVMVAVKNS</sequence>
<keyword evidence="1" id="KW-0472">Membrane</keyword>
<organism evidence="2 3">
    <name type="scientific">Kosakonia phage Kc263</name>
    <dbReference type="NCBI Taxonomy" id="2863194"/>
    <lineage>
        <taxon>Viruses</taxon>
        <taxon>Duplodnaviria</taxon>
        <taxon>Heunggongvirae</taxon>
        <taxon>Uroviricota</taxon>
        <taxon>Caudoviricetes</taxon>
        <taxon>Chimalliviridae</taxon>
        <taxon>Branisovskavirus</taxon>
        <taxon>Branisovskavirus Kc263</taxon>
    </lineage>
</organism>
<evidence type="ECO:0000313" key="3">
    <source>
        <dbReference type="Proteomes" id="UP000828443"/>
    </source>
</evidence>
<keyword evidence="3" id="KW-1185">Reference proteome</keyword>